<dbReference type="EMBL" id="CP025704">
    <property type="protein sequence ID" value="AUN99568.1"/>
    <property type="molecule type" value="Genomic_DNA"/>
</dbReference>
<sequence length="97" mass="10811">MKKLIGFGLLALSISGSLMAGEFQSISGQEAYDLYQKLPGVKCQEYRLANYIVYSKYQTKSCSENQTDASRWNCTVQLELKNGKVNSVISADCSREI</sequence>
<dbReference type="KEGG" id="bsto:C0V70_15935"/>
<dbReference type="AlphaFoldDB" id="A0A2K9NVM8"/>
<evidence type="ECO:0000313" key="1">
    <source>
        <dbReference type="EMBL" id="AUN99568.1"/>
    </source>
</evidence>
<gene>
    <name evidence="1" type="ORF">C0V70_15935</name>
</gene>
<dbReference type="Proteomes" id="UP000235584">
    <property type="component" value="Chromosome"/>
</dbReference>
<protein>
    <submittedName>
        <fullName evidence="1">Uncharacterized protein</fullName>
    </submittedName>
</protein>
<evidence type="ECO:0000313" key="2">
    <source>
        <dbReference type="Proteomes" id="UP000235584"/>
    </source>
</evidence>
<keyword evidence="2" id="KW-1185">Reference proteome</keyword>
<reference evidence="1 2" key="1">
    <citation type="submission" date="2018-01" db="EMBL/GenBank/DDBJ databases">
        <title>Complete genome sequence of Bacteriovorax stolpii DSM12778.</title>
        <authorList>
            <person name="Tang B."/>
            <person name="Chang J."/>
        </authorList>
    </citation>
    <scope>NUCLEOTIDE SEQUENCE [LARGE SCALE GENOMIC DNA]</scope>
    <source>
        <strain evidence="1 2">DSM 12778</strain>
    </source>
</reference>
<name>A0A2K9NVM8_BACTC</name>
<proteinExistence type="predicted"/>
<organism evidence="1 2">
    <name type="scientific">Bacteriovorax stolpii</name>
    <name type="common">Bdellovibrio stolpii</name>
    <dbReference type="NCBI Taxonomy" id="960"/>
    <lineage>
        <taxon>Bacteria</taxon>
        <taxon>Pseudomonadati</taxon>
        <taxon>Bdellovibrionota</taxon>
        <taxon>Bacteriovoracia</taxon>
        <taxon>Bacteriovoracales</taxon>
        <taxon>Bacteriovoracaceae</taxon>
        <taxon>Bacteriovorax</taxon>
    </lineage>
</organism>
<accession>A0A2K9NVM8</accession>
<dbReference type="RefSeq" id="WP_102244859.1">
    <property type="nucleotide sequence ID" value="NZ_CP025704.1"/>
</dbReference>